<comment type="caution">
    <text evidence="2">The sequence shown here is derived from an EMBL/GenBank/DDBJ whole genome shotgun (WGS) entry which is preliminary data.</text>
</comment>
<gene>
    <name evidence="2" type="ORF">PXEA_LOCUS10319</name>
</gene>
<feature type="transmembrane region" description="Helical" evidence="1">
    <location>
        <begin position="114"/>
        <end position="137"/>
    </location>
</feature>
<name>A0A3S5ABZ3_9PLAT</name>
<evidence type="ECO:0000256" key="1">
    <source>
        <dbReference type="SAM" id="Phobius"/>
    </source>
</evidence>
<keyword evidence="1" id="KW-0812">Transmembrane</keyword>
<organism evidence="2 3">
    <name type="scientific">Protopolystoma xenopodis</name>
    <dbReference type="NCBI Taxonomy" id="117903"/>
    <lineage>
        <taxon>Eukaryota</taxon>
        <taxon>Metazoa</taxon>
        <taxon>Spiralia</taxon>
        <taxon>Lophotrochozoa</taxon>
        <taxon>Platyhelminthes</taxon>
        <taxon>Monogenea</taxon>
        <taxon>Polyopisthocotylea</taxon>
        <taxon>Polystomatidea</taxon>
        <taxon>Polystomatidae</taxon>
        <taxon>Protopolystoma</taxon>
    </lineage>
</organism>
<dbReference type="Proteomes" id="UP000784294">
    <property type="component" value="Unassembled WGS sequence"/>
</dbReference>
<evidence type="ECO:0000313" key="3">
    <source>
        <dbReference type="Proteomes" id="UP000784294"/>
    </source>
</evidence>
<keyword evidence="1" id="KW-0472">Membrane</keyword>
<protein>
    <submittedName>
        <fullName evidence="2">Uncharacterized protein</fullName>
    </submittedName>
</protein>
<dbReference type="EMBL" id="CAAALY010030226">
    <property type="protein sequence ID" value="VEL16879.1"/>
    <property type="molecule type" value="Genomic_DNA"/>
</dbReference>
<evidence type="ECO:0000313" key="2">
    <source>
        <dbReference type="EMBL" id="VEL16879.1"/>
    </source>
</evidence>
<sequence>MPAKRLGMYHVYGSTLEMIMQTMDPGLVHRSKDNDCQPIKLTGQLPIVPTAPGPLADDLRTVSIRLLGAFVRVEGTVLSQIIRRGIEARDWLNNLEPRSVRSVFKRVLEFLNRLDLQVSPIFSFFPLNLMLVLFYTFF</sequence>
<accession>A0A3S5ABZ3</accession>
<dbReference type="AlphaFoldDB" id="A0A3S5ABZ3"/>
<keyword evidence="1" id="KW-1133">Transmembrane helix</keyword>
<proteinExistence type="predicted"/>
<reference evidence="2" key="1">
    <citation type="submission" date="2018-11" db="EMBL/GenBank/DDBJ databases">
        <authorList>
            <consortium name="Pathogen Informatics"/>
        </authorList>
    </citation>
    <scope>NUCLEOTIDE SEQUENCE</scope>
</reference>
<keyword evidence="3" id="KW-1185">Reference proteome</keyword>
<dbReference type="OrthoDB" id="203678at2759"/>